<keyword evidence="4" id="KW-1185">Reference proteome</keyword>
<dbReference type="Proteomes" id="UP001606302">
    <property type="component" value="Unassembled WGS sequence"/>
</dbReference>
<protein>
    <recommendedName>
        <fullName evidence="5">Secreted protein</fullName>
    </recommendedName>
</protein>
<keyword evidence="2" id="KW-0732">Signal</keyword>
<comment type="caution">
    <text evidence="3">The sequence shown here is derived from an EMBL/GenBank/DDBJ whole genome shotgun (WGS) entry which is preliminary data.</text>
</comment>
<feature type="chain" id="PRO_5047267314" description="Secreted protein" evidence="2">
    <location>
        <begin position="19"/>
        <end position="79"/>
    </location>
</feature>
<feature type="compositionally biased region" description="Basic and acidic residues" evidence="1">
    <location>
        <begin position="51"/>
        <end position="60"/>
    </location>
</feature>
<evidence type="ECO:0000313" key="3">
    <source>
        <dbReference type="EMBL" id="MFG6463081.1"/>
    </source>
</evidence>
<dbReference type="RefSeq" id="WP_394511961.1">
    <property type="nucleotide sequence ID" value="NZ_JBIGHX010000005.1"/>
</dbReference>
<evidence type="ECO:0000256" key="2">
    <source>
        <dbReference type="SAM" id="SignalP"/>
    </source>
</evidence>
<evidence type="ECO:0000256" key="1">
    <source>
        <dbReference type="SAM" id="MobiDB-lite"/>
    </source>
</evidence>
<sequence>MKLLLPLLVIGLAGCVAAPQTNDTVAADQVSCERETRIGSNLPTNRCRSAAQREADRRQAESIGENIRPGSAVAPGRGS</sequence>
<reference evidence="3 4" key="1">
    <citation type="submission" date="2024-08" db="EMBL/GenBank/DDBJ databases">
        <authorList>
            <person name="Lu H."/>
        </authorList>
    </citation>
    <scope>NUCLEOTIDE SEQUENCE [LARGE SCALE GENOMIC DNA]</scope>
    <source>
        <strain evidence="3 4">DXS20W</strain>
    </source>
</reference>
<evidence type="ECO:0008006" key="5">
    <source>
        <dbReference type="Google" id="ProtNLM"/>
    </source>
</evidence>
<proteinExistence type="predicted"/>
<evidence type="ECO:0000313" key="4">
    <source>
        <dbReference type="Proteomes" id="UP001606302"/>
    </source>
</evidence>
<feature type="signal peptide" evidence="2">
    <location>
        <begin position="1"/>
        <end position="18"/>
    </location>
</feature>
<accession>A0ABW7GMC1</accession>
<dbReference type="EMBL" id="JBIGHX010000005">
    <property type="protein sequence ID" value="MFG6463081.1"/>
    <property type="molecule type" value="Genomic_DNA"/>
</dbReference>
<organism evidence="3 4">
    <name type="scientific">Pelomonas lactea</name>
    <dbReference type="NCBI Taxonomy" id="3299030"/>
    <lineage>
        <taxon>Bacteria</taxon>
        <taxon>Pseudomonadati</taxon>
        <taxon>Pseudomonadota</taxon>
        <taxon>Betaproteobacteria</taxon>
        <taxon>Burkholderiales</taxon>
        <taxon>Sphaerotilaceae</taxon>
        <taxon>Roseateles</taxon>
    </lineage>
</organism>
<name>A0ABW7GMC1_9BURK</name>
<dbReference type="PROSITE" id="PS51257">
    <property type="entry name" value="PROKAR_LIPOPROTEIN"/>
    <property type="match status" value="1"/>
</dbReference>
<feature type="region of interest" description="Disordered" evidence="1">
    <location>
        <begin position="41"/>
        <end position="79"/>
    </location>
</feature>
<gene>
    <name evidence="3" type="ORF">ACG04Q_16025</name>
</gene>